<keyword evidence="1" id="KW-0479">Metal-binding</keyword>
<feature type="domain" description="C2H2-type" evidence="7">
    <location>
        <begin position="744"/>
        <end position="771"/>
    </location>
</feature>
<dbReference type="Pfam" id="PF12874">
    <property type="entry name" value="zf-met"/>
    <property type="match status" value="1"/>
</dbReference>
<feature type="domain" description="C2H2-type" evidence="7">
    <location>
        <begin position="1805"/>
        <end position="1832"/>
    </location>
</feature>
<feature type="domain" description="C2H2-type" evidence="7">
    <location>
        <begin position="637"/>
        <end position="665"/>
    </location>
</feature>
<dbReference type="Gene3D" id="3.30.160.60">
    <property type="entry name" value="Classic Zinc Finger"/>
    <property type="match status" value="18"/>
</dbReference>
<accession>A0ABM0JE82</accession>
<feature type="compositionally biased region" description="Pro residues" evidence="6">
    <location>
        <begin position="1058"/>
        <end position="1070"/>
    </location>
</feature>
<feature type="domain" description="C2H2-type" evidence="7">
    <location>
        <begin position="1457"/>
        <end position="1479"/>
    </location>
</feature>
<gene>
    <name evidence="9 10" type="primary">LOC101862999</name>
</gene>
<feature type="domain" description="C2H2-type" evidence="7">
    <location>
        <begin position="772"/>
        <end position="799"/>
    </location>
</feature>
<feature type="compositionally biased region" description="Acidic residues" evidence="6">
    <location>
        <begin position="337"/>
        <end position="370"/>
    </location>
</feature>
<feature type="compositionally biased region" description="Polar residues" evidence="6">
    <location>
        <begin position="974"/>
        <end position="983"/>
    </location>
</feature>
<evidence type="ECO:0000313" key="10">
    <source>
        <dbReference type="RefSeq" id="XP_005091686.1"/>
    </source>
</evidence>
<dbReference type="InterPro" id="IPR036236">
    <property type="entry name" value="Znf_C2H2_sf"/>
</dbReference>
<feature type="compositionally biased region" description="Acidic residues" evidence="6">
    <location>
        <begin position="377"/>
        <end position="395"/>
    </location>
</feature>
<feature type="domain" description="C2H2-type" evidence="7">
    <location>
        <begin position="609"/>
        <end position="636"/>
    </location>
</feature>
<reference evidence="9 10" key="1">
    <citation type="submission" date="2025-05" db="UniProtKB">
        <authorList>
            <consortium name="RefSeq"/>
        </authorList>
    </citation>
    <scope>IDENTIFICATION</scope>
</reference>
<evidence type="ECO:0000256" key="5">
    <source>
        <dbReference type="PROSITE-ProRule" id="PRU00042"/>
    </source>
</evidence>
<feature type="domain" description="C2H2-type" evidence="7">
    <location>
        <begin position="1749"/>
        <end position="1776"/>
    </location>
</feature>
<feature type="domain" description="C2H2-type" evidence="7">
    <location>
        <begin position="1575"/>
        <end position="1602"/>
    </location>
</feature>
<feature type="compositionally biased region" description="Acidic residues" evidence="6">
    <location>
        <begin position="1206"/>
        <end position="1222"/>
    </location>
</feature>
<feature type="compositionally biased region" description="Polar residues" evidence="6">
    <location>
        <begin position="1127"/>
        <end position="1137"/>
    </location>
</feature>
<feature type="domain" description="C2H2-type" evidence="7">
    <location>
        <begin position="800"/>
        <end position="827"/>
    </location>
</feature>
<feature type="domain" description="C2H2-type" evidence="7">
    <location>
        <begin position="1696"/>
        <end position="1724"/>
    </location>
</feature>
<proteinExistence type="predicted"/>
<feature type="compositionally biased region" description="Low complexity" evidence="6">
    <location>
        <begin position="1100"/>
        <end position="1115"/>
    </location>
</feature>
<feature type="domain" description="C2H2-type" evidence="7">
    <location>
        <begin position="1270"/>
        <end position="1297"/>
    </location>
</feature>
<keyword evidence="4" id="KW-0862">Zinc</keyword>
<feature type="domain" description="C2H2-type" evidence="7">
    <location>
        <begin position="492"/>
        <end position="520"/>
    </location>
</feature>
<dbReference type="PANTHER" id="PTHR24409:SF295">
    <property type="entry name" value="AZ2-RELATED"/>
    <property type="match status" value="1"/>
</dbReference>
<feature type="compositionally biased region" description="Basic and acidic residues" evidence="6">
    <location>
        <begin position="298"/>
        <end position="318"/>
    </location>
</feature>
<dbReference type="RefSeq" id="XP_005091685.1">
    <property type="nucleotide sequence ID" value="XM_005091628.3"/>
</dbReference>
<sequence>MEGMGDKEYVPTTSHQQAQPDIDQFSPRPPDTGGPDSQHIECLKKWNWRSLPPYGPAAFARGFDHSALPLVGGHRPPDMTSHMSTSGGSDMGGGGGSVGDIVVVGGGQGLGSGHFESPPPPLPPLPPPPPPGLLLHNNPYAHYGPSLNAHSSLVASGATSSLHELSSYASSLYNASADLYNDSSNNKQTAALSDMPGPSEESYTSFVAGQCLERKPVITETDQIEEKNNLVAEPNQFESKNTLVAQADELEERKISVAELNMSEGGVAGLSQSDASRRIEAGSPQVEEQEIVTAESSQRQRIDRNFTESTLSEEKESSDAESNQSEDEGQKEKDVDSDATEDEEEKAVDSDATEDEEEKAVDSDATEEEEQKGLDSDATEDEDENVDSDATEDEEPKVVKRRRKAAAPKKRKGTSSKKVGKCVVCGEKFLKEAALRSHLSEHLYYDMQKNVIMSRAVGVPVSGGSKQGQQGESDSGAVVFSSSLVNPYDFTFTCSLCSVKFMRKKQLFAHKHAEHESVKCDYEGKTLVLKSKPSVRTPRSYKSANCEICGAFFKRGERLKHHMILHMKENMYQCDICHLNLANPFALKKHKLLHVKDEFGRAPGPAEIFVCEVCGKSTKSKRQLKLHMTVHTGEKIFNCNVCHTEFSSLARLTKHKKENHSSNQFICDVCGSAYGRSQDLKTHYYRVHVKKKAEEAAALLMGTQAFTKSGKKIKRFTCETCSKVFKTKEMLNYHARVHTGEKPYICKVCNKSFRYPTSLASHKKIHSGEKPFECDVCHQRFRRKDYLQGHYRIHTGEKPYACKVCGQRFRQQGDMLAHQKRHAGQGKTFNANVNVPPPVQQHQETKNVASQLIKGLEQYGVTPLQSESPVYNEVFLEWTDKSGGTGAARYDHYEADMGSGAGAGIKMNQPVPAHASSMSEMQVNPMAGGIDLRSVRPPEGQQDTRFDLSLPRPDRPPGIPAYSPWGLPPIPPSFHTTAPSGYPTSHMYPPPPHPHHSLPHPHPHPHPPPHVEQRKDPPDVPVPMSHYRPMNQEQPATASPPSPEDIVEDIREEEPLAQLPPQPQPPPPPTFERLSNPLLYLRAPSSSISTQEQTSGGPSGPSHPGPHLSLSNEPSQPQPQSEPPLTNFPTSNSSSSEPMVATMNFSDELPPPPPHVETASGVQRSLFWEPLKVEEPENRSEAVPGAGDEDDGGRSSLSGNESVGAADDDDDDDDDDYIAEPEEEEIVPEREMVAVAPPMTRSSQKLVIKVPEKKKVGRKRKRRLAEEEKYSCYVCELKFQNSNKYLRHVKKHTSEWPFKCTMCNRGFVTEDALNKHAGTHLDQAPHQCVTCGAGFSELIQLTLHGWIHKMAGSVQKKGGPKEEKRRRVVVKEERKAVADRRKTKVKKQRTVVEKRRAVVDRRKMKVADKRKTLEKRRTAVLDKRKTVSERQRKRKATTPRKIVVEVKKEKRVKAKPESCPVCGETFIKEAALRGHLSEHVFYDIQKEEILIRRNHGAEQERDISDGALPFTSSSIINSYDFTFTCSLCNIKFTHKKELFAHRHAVHERVKCEYDSKALVLKPRPAVRTPRRYKPAVCEICGAVFKRGDRMKHHLILHTNKDMYQCDICHLNLANPFALKKHKLLHVKSEFGTAPSQDKNFVCEVCGKLMKSKRRLKLHMTVHTGEKIFNCNVCQMEFSSLARLTNHKKEHQSNKQFICDVCGSAYGRSQDLKTHYYRVHVKKKAEEAEALLLGAQGLAPPKRKKEAKTFPCETCSKIFRTKELLNYHASVHTGEKPYSCKICNKSFRYPTSLASHKKIHTGEKPFECDVCHQRFLRKDYLQGHYRIHTGEKPYACKVCGQRFRQQGDMQAHQKRHARQGNFIQL</sequence>
<name>A0ABM0JE82_APLCA</name>
<evidence type="ECO:0000313" key="8">
    <source>
        <dbReference type="Proteomes" id="UP000694888"/>
    </source>
</evidence>
<dbReference type="Pfam" id="PF13912">
    <property type="entry name" value="zf-C2H2_6"/>
    <property type="match status" value="5"/>
</dbReference>
<feature type="region of interest" description="Disordered" evidence="6">
    <location>
        <begin position="929"/>
        <end position="1222"/>
    </location>
</feature>
<dbReference type="PANTHER" id="PTHR24409">
    <property type="entry name" value="ZINC FINGER PROTEIN 142"/>
    <property type="match status" value="1"/>
</dbReference>
<keyword evidence="8" id="KW-1185">Reference proteome</keyword>
<evidence type="ECO:0000259" key="7">
    <source>
        <dbReference type="PROSITE" id="PS50157"/>
    </source>
</evidence>
<dbReference type="PROSITE" id="PS00028">
    <property type="entry name" value="ZINC_FINGER_C2H2_1"/>
    <property type="match status" value="24"/>
</dbReference>
<dbReference type="InterPro" id="IPR013087">
    <property type="entry name" value="Znf_C2H2_type"/>
</dbReference>
<feature type="domain" description="C2H2-type" evidence="7">
    <location>
        <begin position="1523"/>
        <end position="1551"/>
    </location>
</feature>
<evidence type="ECO:0000313" key="9">
    <source>
        <dbReference type="RefSeq" id="XP_005091685.1"/>
    </source>
</evidence>
<organism evidence="8 9">
    <name type="scientific">Aplysia californica</name>
    <name type="common">California sea hare</name>
    <dbReference type="NCBI Taxonomy" id="6500"/>
    <lineage>
        <taxon>Eukaryota</taxon>
        <taxon>Metazoa</taxon>
        <taxon>Spiralia</taxon>
        <taxon>Lophotrochozoa</taxon>
        <taxon>Mollusca</taxon>
        <taxon>Gastropoda</taxon>
        <taxon>Heterobranchia</taxon>
        <taxon>Euthyneura</taxon>
        <taxon>Tectipleura</taxon>
        <taxon>Aplysiida</taxon>
        <taxon>Aplysioidea</taxon>
        <taxon>Aplysiidae</taxon>
        <taxon>Aplysia</taxon>
    </lineage>
</organism>
<dbReference type="GeneID" id="101862999"/>
<evidence type="ECO:0000256" key="6">
    <source>
        <dbReference type="SAM" id="MobiDB-lite"/>
    </source>
</evidence>
<feature type="domain" description="C2H2-type" evidence="7">
    <location>
        <begin position="665"/>
        <end position="693"/>
    </location>
</feature>
<feature type="region of interest" description="Disordered" evidence="6">
    <location>
        <begin position="264"/>
        <end position="413"/>
    </location>
</feature>
<evidence type="ECO:0000256" key="3">
    <source>
        <dbReference type="ARBA" id="ARBA00022771"/>
    </source>
</evidence>
<evidence type="ECO:0000256" key="4">
    <source>
        <dbReference type="ARBA" id="ARBA00022833"/>
    </source>
</evidence>
<feature type="domain" description="C2H2-type" evidence="7">
    <location>
        <begin position="1668"/>
        <end position="1695"/>
    </location>
</feature>
<feature type="compositionally biased region" description="Basic residues" evidence="6">
    <location>
        <begin position="993"/>
        <end position="1007"/>
    </location>
</feature>
<dbReference type="Pfam" id="PF00096">
    <property type="entry name" value="zf-C2H2"/>
    <property type="match status" value="6"/>
</dbReference>
<feature type="compositionally biased region" description="Basic residues" evidence="6">
    <location>
        <begin position="399"/>
        <end position="413"/>
    </location>
</feature>
<feature type="domain" description="C2H2-type" evidence="7">
    <location>
        <begin position="1298"/>
        <end position="1325"/>
    </location>
</feature>
<keyword evidence="3 5" id="KW-0863">Zinc-finger</keyword>
<dbReference type="SMART" id="SM00355">
    <property type="entry name" value="ZnF_C2H2"/>
    <property type="match status" value="25"/>
</dbReference>
<keyword evidence="2" id="KW-0677">Repeat</keyword>
<dbReference type="Proteomes" id="UP000694888">
    <property type="component" value="Unplaced"/>
</dbReference>
<feature type="compositionally biased region" description="Basic and acidic residues" evidence="6">
    <location>
        <begin position="1171"/>
        <end position="1180"/>
    </location>
</feature>
<protein>
    <submittedName>
        <fullName evidence="9 10">Uncharacterized protein LOC101862999</fullName>
    </submittedName>
</protein>
<evidence type="ECO:0000256" key="2">
    <source>
        <dbReference type="ARBA" id="ARBA00022737"/>
    </source>
</evidence>
<feature type="domain" description="C2H2-type" evidence="7">
    <location>
        <begin position="1833"/>
        <end position="1860"/>
    </location>
</feature>
<dbReference type="SUPFAM" id="SSF57667">
    <property type="entry name" value="beta-beta-alpha zinc fingers"/>
    <property type="match status" value="11"/>
</dbReference>
<dbReference type="PROSITE" id="PS50157">
    <property type="entry name" value="ZINC_FINGER_C2H2_2"/>
    <property type="match status" value="21"/>
</dbReference>
<feature type="compositionally biased region" description="Basic and acidic residues" evidence="6">
    <location>
        <begin position="1009"/>
        <end position="1018"/>
    </location>
</feature>
<evidence type="ECO:0000256" key="1">
    <source>
        <dbReference type="ARBA" id="ARBA00022723"/>
    </source>
</evidence>
<dbReference type="RefSeq" id="XP_005091686.1">
    <property type="nucleotide sequence ID" value="XM_005091629.3"/>
</dbReference>
<feature type="compositionally biased region" description="Polar residues" evidence="6">
    <location>
        <begin position="1084"/>
        <end position="1094"/>
    </location>
</feature>
<feature type="domain" description="C2H2-type" evidence="7">
    <location>
        <begin position="1640"/>
        <end position="1667"/>
    </location>
</feature>
<feature type="region of interest" description="Disordered" evidence="6">
    <location>
        <begin position="1"/>
        <end position="40"/>
    </location>
</feature>
<feature type="domain" description="C2H2-type" evidence="7">
    <location>
        <begin position="716"/>
        <end position="743"/>
    </location>
</feature>
<feature type="domain" description="C2H2-type" evidence="7">
    <location>
        <begin position="544"/>
        <end position="571"/>
    </location>
</feature>
<feature type="domain" description="C2H2-type" evidence="7">
    <location>
        <begin position="1777"/>
        <end position="1804"/>
    </location>
</feature>